<dbReference type="EMBL" id="JAPFFF010000006">
    <property type="protein sequence ID" value="KAK8887736.1"/>
    <property type="molecule type" value="Genomic_DNA"/>
</dbReference>
<accession>A0ABR2KAE0</accession>
<proteinExistence type="predicted"/>
<evidence type="ECO:0000313" key="2">
    <source>
        <dbReference type="Proteomes" id="UP001470230"/>
    </source>
</evidence>
<protein>
    <submittedName>
        <fullName evidence="1">Uncharacterized protein</fullName>
    </submittedName>
</protein>
<sequence length="485" mass="57313">MDLYKIPFEDLSSFRLSEINAENSVSFLPIDNGCTFEEFMQLFSNITSPDYKINEDTKGENNQINIIKYTCPFIQYLMLDNPDIDNLFMQIDNDQYLLLLFANIPNNEAKFQVLFLYELLFCKRFIKDPSKFNNIFLKYYFECTNIEDEYSFRCFHQTLFNLLLNFSSGIEIFDEAFYNHLSKISHINFNIDKCILNFIQAYCKIIHLFNENSFSKFDFIDESFYDFMEEFTKTINLDHKELANIAAKSFLRISENSFFNWLYQEDYFLEFVAEIIHRSIDDNDLFITILLFYRLTNNIVLLIKDLILNVIIIKCKKLSEIPEWSDIENKVARKIIKSFHFLFNKLGNQHCFPSFEHKISMMTFLLHLYEKSIYSIKLKAIDFVSILLDNFTDPKINNDAINLAALLFSRSCELFFDNDSSVFLLLAGYQSFLSKMIKIANFNVKNIFIQNDAIYILNKIMENQSIDSTSYEVTNEILSILTTES</sequence>
<evidence type="ECO:0000313" key="1">
    <source>
        <dbReference type="EMBL" id="KAK8887736.1"/>
    </source>
</evidence>
<name>A0ABR2KAE0_9EUKA</name>
<comment type="caution">
    <text evidence="1">The sequence shown here is derived from an EMBL/GenBank/DDBJ whole genome shotgun (WGS) entry which is preliminary data.</text>
</comment>
<gene>
    <name evidence="1" type="ORF">M9Y10_038790</name>
</gene>
<dbReference type="Proteomes" id="UP001470230">
    <property type="component" value="Unassembled WGS sequence"/>
</dbReference>
<keyword evidence="2" id="KW-1185">Reference proteome</keyword>
<reference evidence="1 2" key="1">
    <citation type="submission" date="2024-04" db="EMBL/GenBank/DDBJ databases">
        <title>Tritrichomonas musculus Genome.</title>
        <authorList>
            <person name="Alves-Ferreira E."/>
            <person name="Grigg M."/>
            <person name="Lorenzi H."/>
            <person name="Galac M."/>
        </authorList>
    </citation>
    <scope>NUCLEOTIDE SEQUENCE [LARGE SCALE GENOMIC DNA]</scope>
    <source>
        <strain evidence="1 2">EAF2021</strain>
    </source>
</reference>
<organism evidence="1 2">
    <name type="scientific">Tritrichomonas musculus</name>
    <dbReference type="NCBI Taxonomy" id="1915356"/>
    <lineage>
        <taxon>Eukaryota</taxon>
        <taxon>Metamonada</taxon>
        <taxon>Parabasalia</taxon>
        <taxon>Tritrichomonadida</taxon>
        <taxon>Tritrichomonadidae</taxon>
        <taxon>Tritrichomonas</taxon>
    </lineage>
</organism>